<dbReference type="RefSeq" id="WP_117175246.1">
    <property type="nucleotide sequence ID" value="NZ_QFZK01000003.1"/>
</dbReference>
<evidence type="ECO:0000313" key="2">
    <source>
        <dbReference type="EMBL" id="RFO97507.1"/>
    </source>
</evidence>
<reference evidence="2 3" key="1">
    <citation type="submission" date="2018-05" db="EMBL/GenBank/DDBJ databases">
        <title>Rhodoferax soyangensis sp.nov., isolated from an oligotrophic freshwater lake.</title>
        <authorList>
            <person name="Park M."/>
        </authorList>
    </citation>
    <scope>NUCLEOTIDE SEQUENCE [LARGE SCALE GENOMIC DNA]</scope>
    <source>
        <strain evidence="2 3">IMCC26218</strain>
    </source>
</reference>
<gene>
    <name evidence="2" type="ORF">DIC66_06440</name>
</gene>
<organism evidence="2 3">
    <name type="scientific">Rhodoferax lacus</name>
    <dbReference type="NCBI Taxonomy" id="2184758"/>
    <lineage>
        <taxon>Bacteria</taxon>
        <taxon>Pseudomonadati</taxon>
        <taxon>Pseudomonadota</taxon>
        <taxon>Betaproteobacteria</taxon>
        <taxon>Burkholderiales</taxon>
        <taxon>Comamonadaceae</taxon>
        <taxon>Rhodoferax</taxon>
    </lineage>
</organism>
<proteinExistence type="predicted"/>
<name>A0A3E1RDR2_9BURK</name>
<dbReference type="InterPro" id="IPR018959">
    <property type="entry name" value="DUF1989"/>
</dbReference>
<evidence type="ECO:0000259" key="1">
    <source>
        <dbReference type="Pfam" id="PF09347"/>
    </source>
</evidence>
<protein>
    <submittedName>
        <fullName evidence="2">Urea carboxylase</fullName>
    </submittedName>
</protein>
<dbReference type="PANTHER" id="PTHR31527">
    <property type="entry name" value="RE64534P"/>
    <property type="match status" value="1"/>
</dbReference>
<dbReference type="InterPro" id="IPR017792">
    <property type="entry name" value="UAAP1"/>
</dbReference>
<dbReference type="EMBL" id="QFZK01000003">
    <property type="protein sequence ID" value="RFO97507.1"/>
    <property type="molecule type" value="Genomic_DNA"/>
</dbReference>
<dbReference type="Pfam" id="PF09347">
    <property type="entry name" value="DUF1989"/>
    <property type="match status" value="1"/>
</dbReference>
<dbReference type="Proteomes" id="UP000260665">
    <property type="component" value="Unassembled WGS sequence"/>
</dbReference>
<keyword evidence="3" id="KW-1185">Reference proteome</keyword>
<dbReference type="PANTHER" id="PTHR31527:SF0">
    <property type="entry name" value="RE64534P"/>
    <property type="match status" value="1"/>
</dbReference>
<sequence>MQTTFATLPALARAAVPAHSTAFSEDLVLWHEHLNGGAHWSGVLRRGNTLRLTDVQGRANVAALFFNLEEKTERYNMPDTLKAQHTAFLTQGHALYSDMGRVLCSIPEDSCGWHDTFSGVSNAAGIAAQYGEARYQQQRNAMHRNGQDSLEVELNKWGLGRRDMGANVNFFSKVRSDEKGALTFDASHRQSGQYVDVRCEMNLLVVLATAPHPLDPSPVYQPGDVQMTVWRSGTAGADDPCRLHCPENDRGFINTERWFL</sequence>
<feature type="domain" description="DUF1989" evidence="1">
    <location>
        <begin position="33"/>
        <end position="204"/>
    </location>
</feature>
<dbReference type="OrthoDB" id="5298498at2"/>
<evidence type="ECO:0000313" key="3">
    <source>
        <dbReference type="Proteomes" id="UP000260665"/>
    </source>
</evidence>
<dbReference type="NCBIfam" id="TIGR03425">
    <property type="entry name" value="urea_degr_2"/>
    <property type="match status" value="1"/>
</dbReference>
<accession>A0A3E1RDR2</accession>
<dbReference type="AlphaFoldDB" id="A0A3E1RDR2"/>
<comment type="caution">
    <text evidence="2">The sequence shown here is derived from an EMBL/GenBank/DDBJ whole genome shotgun (WGS) entry which is preliminary data.</text>
</comment>